<comment type="caution">
    <text evidence="1">The sequence shown here is derived from an EMBL/GenBank/DDBJ whole genome shotgun (WGS) entry which is preliminary data.</text>
</comment>
<dbReference type="AlphaFoldDB" id="A0A699KXT8"/>
<proteinExistence type="predicted"/>
<organism evidence="1">
    <name type="scientific">Tanacetum cinerariifolium</name>
    <name type="common">Dalmatian daisy</name>
    <name type="synonym">Chrysanthemum cinerariifolium</name>
    <dbReference type="NCBI Taxonomy" id="118510"/>
    <lineage>
        <taxon>Eukaryota</taxon>
        <taxon>Viridiplantae</taxon>
        <taxon>Streptophyta</taxon>
        <taxon>Embryophyta</taxon>
        <taxon>Tracheophyta</taxon>
        <taxon>Spermatophyta</taxon>
        <taxon>Magnoliopsida</taxon>
        <taxon>eudicotyledons</taxon>
        <taxon>Gunneridae</taxon>
        <taxon>Pentapetalae</taxon>
        <taxon>asterids</taxon>
        <taxon>campanulids</taxon>
        <taxon>Asterales</taxon>
        <taxon>Asteraceae</taxon>
        <taxon>Asteroideae</taxon>
        <taxon>Anthemideae</taxon>
        <taxon>Anthemidinae</taxon>
        <taxon>Tanacetum</taxon>
    </lineage>
</organism>
<reference evidence="1" key="1">
    <citation type="journal article" date="2019" name="Sci. Rep.">
        <title>Draft genome of Tanacetum cinerariifolium, the natural source of mosquito coil.</title>
        <authorList>
            <person name="Yamashiro T."/>
            <person name="Shiraishi A."/>
            <person name="Satake H."/>
            <person name="Nakayama K."/>
        </authorList>
    </citation>
    <scope>NUCLEOTIDE SEQUENCE</scope>
</reference>
<dbReference type="EMBL" id="BKCJ010561861">
    <property type="protein sequence ID" value="GFB14499.1"/>
    <property type="molecule type" value="Genomic_DNA"/>
</dbReference>
<gene>
    <name evidence="1" type="ORF">Tci_686470</name>
</gene>
<name>A0A699KXT8_TANCI</name>
<protein>
    <submittedName>
        <fullName evidence="1">Uncharacterized protein</fullName>
    </submittedName>
</protein>
<accession>A0A699KXT8</accession>
<sequence>MAGTEIGSDTVCKVEIKSECGDGALDMTKLEDSETQLSHEAIQQLQTKATDDTVVKDDSESLSTECQNVVMDDDVLSTKDEVESAREVEQQLETDDLIVEDVSESLIEDSESVDLDA</sequence>
<evidence type="ECO:0000313" key="1">
    <source>
        <dbReference type="EMBL" id="GFB14499.1"/>
    </source>
</evidence>
<feature type="non-terminal residue" evidence="1">
    <location>
        <position position="117"/>
    </location>
</feature>